<sequence length="305" mass="34872">MSRCFQYPPPGFSPDTASNYALIESIKLQRDKERVKSERKKEKKREKKERNREKKEKAKQESSCSRYGKLISGGDNRELKTRYVQKDIEDEIDRLEDSSLSEEHGQPVCSQDPSYSSDSTKNNNKRKRSTSPSNGIHANGTVVRIRLSPHKHGQCDISTKEDCFTESAKHDAEGCIRTSAERTSPLLKTNNKQLSPFTSVSEPHSLSSGQTEPYAEDKTTPPCSKMHENNIELEYKNLIKNCIPPSLHYDFDDQDWLFQRKHKHVRVKEKGEDSSNMSCGTFALLPRAQYLDDAGLYAFPFTVLF</sequence>
<dbReference type="PANTHER" id="PTHR34660:SF14">
    <property type="match status" value="1"/>
</dbReference>
<evidence type="ECO:0000313" key="2">
    <source>
        <dbReference type="EMBL" id="MCD7463597.1"/>
    </source>
</evidence>
<proteinExistence type="predicted"/>
<keyword evidence="3" id="KW-1185">Reference proteome</keyword>
<feature type="compositionally biased region" description="Basic and acidic residues" evidence="1">
    <location>
        <begin position="75"/>
        <end position="87"/>
    </location>
</feature>
<feature type="region of interest" description="Disordered" evidence="1">
    <location>
        <begin position="30"/>
        <end position="141"/>
    </location>
</feature>
<feature type="compositionally biased region" description="Basic and acidic residues" evidence="1">
    <location>
        <begin position="95"/>
        <end position="105"/>
    </location>
</feature>
<evidence type="ECO:0000313" key="3">
    <source>
        <dbReference type="Proteomes" id="UP000823775"/>
    </source>
</evidence>
<feature type="compositionally biased region" description="Polar residues" evidence="1">
    <location>
        <begin position="186"/>
        <end position="211"/>
    </location>
</feature>
<feature type="compositionally biased region" description="Polar residues" evidence="1">
    <location>
        <begin position="108"/>
        <end position="122"/>
    </location>
</feature>
<protein>
    <submittedName>
        <fullName evidence="2">Uncharacterized protein</fullName>
    </submittedName>
</protein>
<accession>A0ABS8SX34</accession>
<dbReference type="Proteomes" id="UP000823775">
    <property type="component" value="Unassembled WGS sequence"/>
</dbReference>
<gene>
    <name evidence="2" type="ORF">HAX54_050908</name>
</gene>
<dbReference type="PANTHER" id="PTHR34660">
    <property type="entry name" value="MYB-LIKE PROTEIN X"/>
    <property type="match status" value="1"/>
</dbReference>
<dbReference type="EMBL" id="JACEIK010000897">
    <property type="protein sequence ID" value="MCD7463597.1"/>
    <property type="molecule type" value="Genomic_DNA"/>
</dbReference>
<feature type="compositionally biased region" description="Basic and acidic residues" evidence="1">
    <location>
        <begin position="30"/>
        <end position="40"/>
    </location>
</feature>
<reference evidence="2 3" key="1">
    <citation type="journal article" date="2021" name="BMC Genomics">
        <title>Datura genome reveals duplications of psychoactive alkaloid biosynthetic genes and high mutation rate following tissue culture.</title>
        <authorList>
            <person name="Rajewski A."/>
            <person name="Carter-House D."/>
            <person name="Stajich J."/>
            <person name="Litt A."/>
        </authorList>
    </citation>
    <scope>NUCLEOTIDE SEQUENCE [LARGE SCALE GENOMIC DNA]</scope>
    <source>
        <strain evidence="2">AR-01</strain>
    </source>
</reference>
<comment type="caution">
    <text evidence="2">The sequence shown here is derived from an EMBL/GenBank/DDBJ whole genome shotgun (WGS) entry which is preliminary data.</text>
</comment>
<name>A0ABS8SX34_DATST</name>
<feature type="compositionally biased region" description="Basic and acidic residues" evidence="1">
    <location>
        <begin position="48"/>
        <end position="60"/>
    </location>
</feature>
<feature type="region of interest" description="Disordered" evidence="1">
    <location>
        <begin position="186"/>
        <end position="223"/>
    </location>
</feature>
<organism evidence="2 3">
    <name type="scientific">Datura stramonium</name>
    <name type="common">Jimsonweed</name>
    <name type="synonym">Common thornapple</name>
    <dbReference type="NCBI Taxonomy" id="4076"/>
    <lineage>
        <taxon>Eukaryota</taxon>
        <taxon>Viridiplantae</taxon>
        <taxon>Streptophyta</taxon>
        <taxon>Embryophyta</taxon>
        <taxon>Tracheophyta</taxon>
        <taxon>Spermatophyta</taxon>
        <taxon>Magnoliopsida</taxon>
        <taxon>eudicotyledons</taxon>
        <taxon>Gunneridae</taxon>
        <taxon>Pentapetalae</taxon>
        <taxon>asterids</taxon>
        <taxon>lamiids</taxon>
        <taxon>Solanales</taxon>
        <taxon>Solanaceae</taxon>
        <taxon>Solanoideae</taxon>
        <taxon>Datureae</taxon>
        <taxon>Datura</taxon>
    </lineage>
</organism>
<evidence type="ECO:0000256" key="1">
    <source>
        <dbReference type="SAM" id="MobiDB-lite"/>
    </source>
</evidence>